<dbReference type="PANTHER" id="PTHR42951">
    <property type="entry name" value="METALLO-BETA-LACTAMASE DOMAIN-CONTAINING"/>
    <property type="match status" value="1"/>
</dbReference>
<dbReference type="PANTHER" id="PTHR42951:SF17">
    <property type="entry name" value="METALLO-BETA-LACTAMASE DOMAIN-CONTAINING PROTEIN"/>
    <property type="match status" value="1"/>
</dbReference>
<dbReference type="Pfam" id="PF00753">
    <property type="entry name" value="Lactamase_B"/>
    <property type="match status" value="1"/>
</dbReference>
<dbReference type="OrthoDB" id="9802248at2"/>
<dbReference type="Gene3D" id="3.60.15.10">
    <property type="entry name" value="Ribonuclease Z/Hydroxyacylglutathione hydrolase-like"/>
    <property type="match status" value="1"/>
</dbReference>
<evidence type="ECO:0000259" key="1">
    <source>
        <dbReference type="SMART" id="SM00849"/>
    </source>
</evidence>
<protein>
    <submittedName>
        <fullName evidence="2">MBL fold metallo-hydrolase</fullName>
    </submittedName>
</protein>
<dbReference type="AlphaFoldDB" id="A0A1Q2KVF8"/>
<dbReference type="SMART" id="SM00849">
    <property type="entry name" value="Lactamase_B"/>
    <property type="match status" value="1"/>
</dbReference>
<keyword evidence="3" id="KW-1185">Reference proteome</keyword>
<dbReference type="InterPro" id="IPR036866">
    <property type="entry name" value="RibonucZ/Hydroxyglut_hydro"/>
</dbReference>
<name>A0A1Q2KVF8_9BACL</name>
<evidence type="ECO:0000313" key="2">
    <source>
        <dbReference type="EMBL" id="AQQ52123.1"/>
    </source>
</evidence>
<feature type="domain" description="Metallo-beta-lactamase" evidence="1">
    <location>
        <begin position="35"/>
        <end position="246"/>
    </location>
</feature>
<accession>A0A1Q2KVF8</accession>
<dbReference type="InterPro" id="IPR001279">
    <property type="entry name" value="Metallo-B-lactamas"/>
</dbReference>
<dbReference type="GO" id="GO:0016787">
    <property type="term" value="F:hydrolase activity"/>
    <property type="evidence" value="ECO:0007669"/>
    <property type="project" value="UniProtKB-KW"/>
</dbReference>
<dbReference type="Proteomes" id="UP000188184">
    <property type="component" value="Chromosome"/>
</dbReference>
<reference evidence="2 3" key="1">
    <citation type="submission" date="2017-02" db="EMBL/GenBank/DDBJ databases">
        <title>The complete genomic sequence of a novel cold adapted crude oil-degrading bacterium Planococcus qaidamina Y42.</title>
        <authorList>
            <person name="Yang R."/>
        </authorList>
    </citation>
    <scope>NUCLEOTIDE SEQUENCE [LARGE SCALE GENOMIC DNA]</scope>
    <source>
        <strain evidence="2 3">Y42</strain>
    </source>
</reference>
<keyword evidence="2" id="KW-0378">Hydrolase</keyword>
<gene>
    <name evidence="2" type="ORF">B0X71_02610</name>
</gene>
<dbReference type="SUPFAM" id="SSF56281">
    <property type="entry name" value="Metallo-hydrolase/oxidoreductase"/>
    <property type="match status" value="1"/>
</dbReference>
<dbReference type="CDD" id="cd07721">
    <property type="entry name" value="yflN-like_MBL-fold"/>
    <property type="match status" value="1"/>
</dbReference>
<dbReference type="RefSeq" id="WP_077587995.1">
    <property type="nucleotide sequence ID" value="NZ_CP019640.1"/>
</dbReference>
<organism evidence="2 3">
    <name type="scientific">Planococcus lenghuensis</name>
    <dbReference type="NCBI Taxonomy" id="2213202"/>
    <lineage>
        <taxon>Bacteria</taxon>
        <taxon>Bacillati</taxon>
        <taxon>Bacillota</taxon>
        <taxon>Bacilli</taxon>
        <taxon>Bacillales</taxon>
        <taxon>Caryophanaceae</taxon>
        <taxon>Planococcus</taxon>
    </lineage>
</organism>
<dbReference type="EMBL" id="CP019640">
    <property type="protein sequence ID" value="AQQ52123.1"/>
    <property type="molecule type" value="Genomic_DNA"/>
</dbReference>
<sequence>MERSSSTDKLQPLSSVQSGEGIDVTPDIYGLTVQFANVYMISNPNNAKEWVLFDAGTPGSSEVILAEAAERFGEDHKLQAVVLSHGHFDHVGGLIGILEKHPAPVYAHPEELPHLTGKMDYPRPDPTVEGGLIAKMSPEFPTEAIDISEHVKALPEDGTIPELPEWTWYHTPGHSFGHISLFRERDKALIVGDAFLTVKQDSLPNVTMQERGFWGPPVYLTPEWEAAKKSVQKLRELEPEIAAPGHGLPAMGKELKEGLADLAENFDEKAKPDYGRFVDNE</sequence>
<evidence type="ECO:0000313" key="3">
    <source>
        <dbReference type="Proteomes" id="UP000188184"/>
    </source>
</evidence>
<dbReference type="InterPro" id="IPR050855">
    <property type="entry name" value="NDM-1-like"/>
</dbReference>
<dbReference type="KEGG" id="pmar:B0X71_02610"/>
<proteinExistence type="predicted"/>